<proteinExistence type="predicted"/>
<feature type="transmembrane region" description="Helical" evidence="1">
    <location>
        <begin position="32"/>
        <end position="51"/>
    </location>
</feature>
<keyword evidence="1" id="KW-0812">Transmembrane</keyword>
<dbReference type="EMBL" id="WRXO01000008">
    <property type="protein sequence ID" value="MVT43539.1"/>
    <property type="molecule type" value="Genomic_DNA"/>
</dbReference>
<evidence type="ECO:0000256" key="1">
    <source>
        <dbReference type="SAM" id="Phobius"/>
    </source>
</evidence>
<sequence>MRRLPFILTYLILVFLWCVLFYKFLAPVKEPQLVLLLLAGSLFYSLIWGMFISLFQRIVGWKGYGMLLIPVAIMIVFFLGMDKSTFLFMGGLIIISELVSLAKIFSHYHKKGN</sequence>
<reference evidence="2 3" key="1">
    <citation type="submission" date="2019-12" db="EMBL/GenBank/DDBJ databases">
        <title>The draft genomic sequence of strain Chitinophaga oryziterrae JCM 16595.</title>
        <authorList>
            <person name="Zhang X."/>
        </authorList>
    </citation>
    <scope>NUCLEOTIDE SEQUENCE [LARGE SCALE GENOMIC DNA]</scope>
    <source>
        <strain evidence="2 3">JCM 16595</strain>
    </source>
</reference>
<keyword evidence="1" id="KW-1133">Transmembrane helix</keyword>
<evidence type="ECO:0000313" key="3">
    <source>
        <dbReference type="Proteomes" id="UP000468388"/>
    </source>
</evidence>
<dbReference type="AlphaFoldDB" id="A0A6N8JGQ8"/>
<feature type="transmembrane region" description="Helical" evidence="1">
    <location>
        <begin position="7"/>
        <end position="26"/>
    </location>
</feature>
<protein>
    <submittedName>
        <fullName evidence="2">Uncharacterized protein</fullName>
    </submittedName>
</protein>
<dbReference type="OrthoDB" id="670788at2"/>
<organism evidence="2 3">
    <name type="scientific">Chitinophaga oryziterrae</name>
    <dbReference type="NCBI Taxonomy" id="1031224"/>
    <lineage>
        <taxon>Bacteria</taxon>
        <taxon>Pseudomonadati</taxon>
        <taxon>Bacteroidota</taxon>
        <taxon>Chitinophagia</taxon>
        <taxon>Chitinophagales</taxon>
        <taxon>Chitinophagaceae</taxon>
        <taxon>Chitinophaga</taxon>
    </lineage>
</organism>
<name>A0A6N8JGQ8_9BACT</name>
<comment type="caution">
    <text evidence="2">The sequence shown here is derived from an EMBL/GenBank/DDBJ whole genome shotgun (WGS) entry which is preliminary data.</text>
</comment>
<dbReference type="Proteomes" id="UP000468388">
    <property type="component" value="Unassembled WGS sequence"/>
</dbReference>
<feature type="transmembrane region" description="Helical" evidence="1">
    <location>
        <begin position="86"/>
        <end position="105"/>
    </location>
</feature>
<dbReference type="RefSeq" id="WP_157302276.1">
    <property type="nucleotide sequence ID" value="NZ_BAAAZB010000021.1"/>
</dbReference>
<keyword evidence="3" id="KW-1185">Reference proteome</keyword>
<evidence type="ECO:0000313" key="2">
    <source>
        <dbReference type="EMBL" id="MVT43539.1"/>
    </source>
</evidence>
<feature type="transmembrane region" description="Helical" evidence="1">
    <location>
        <begin position="63"/>
        <end position="80"/>
    </location>
</feature>
<gene>
    <name evidence="2" type="ORF">GO495_23280</name>
</gene>
<keyword evidence="1" id="KW-0472">Membrane</keyword>
<accession>A0A6N8JGQ8</accession>